<dbReference type="Proteomes" id="UP000030746">
    <property type="component" value="Unassembled WGS sequence"/>
</dbReference>
<reference evidence="3 4" key="1">
    <citation type="journal article" date="2013" name="Nature">
        <title>Insights into bilaterian evolution from three spiralian genomes.</title>
        <authorList>
            <person name="Simakov O."/>
            <person name="Marletaz F."/>
            <person name="Cho S.J."/>
            <person name="Edsinger-Gonzales E."/>
            <person name="Havlak P."/>
            <person name="Hellsten U."/>
            <person name="Kuo D.H."/>
            <person name="Larsson T."/>
            <person name="Lv J."/>
            <person name="Arendt D."/>
            <person name="Savage R."/>
            <person name="Osoegawa K."/>
            <person name="de Jong P."/>
            <person name="Grimwood J."/>
            <person name="Chapman J.A."/>
            <person name="Shapiro H."/>
            <person name="Aerts A."/>
            <person name="Otillar R.P."/>
            <person name="Terry A.Y."/>
            <person name="Boore J.L."/>
            <person name="Grigoriev I.V."/>
            <person name="Lindberg D.R."/>
            <person name="Seaver E.C."/>
            <person name="Weisblat D.A."/>
            <person name="Putnam N.H."/>
            <person name="Rokhsar D.S."/>
        </authorList>
    </citation>
    <scope>NUCLEOTIDE SEQUENCE [LARGE SCALE GENOMIC DNA]</scope>
</reference>
<feature type="compositionally biased region" description="Polar residues" evidence="1">
    <location>
        <begin position="674"/>
        <end position="689"/>
    </location>
</feature>
<dbReference type="RefSeq" id="XP_009053805.1">
    <property type="nucleotide sequence ID" value="XM_009055557.1"/>
</dbReference>
<gene>
    <name evidence="3" type="ORF">LOTGIDRAFT_160408</name>
</gene>
<dbReference type="CTD" id="20238384"/>
<dbReference type="InterPro" id="IPR011029">
    <property type="entry name" value="DEATH-like_dom_sf"/>
</dbReference>
<evidence type="ECO:0000313" key="4">
    <source>
        <dbReference type="Proteomes" id="UP000030746"/>
    </source>
</evidence>
<feature type="region of interest" description="Disordered" evidence="1">
    <location>
        <begin position="674"/>
        <end position="693"/>
    </location>
</feature>
<feature type="region of interest" description="Disordered" evidence="1">
    <location>
        <begin position="517"/>
        <end position="573"/>
    </location>
</feature>
<sequence>MATPYIVRNVRKEASNRLNIVQDVDHEDQIKINSSWQDEINGDPCEEIFIEEVLSESSDDMSFVLDENKEFEESSNDNISQESQIFKEVKLHSEIVVIVLEEDEQRYQSCDIECVRWTAADRKKTQIPLTEDDFEITDIYRTTGLFTATEVSMEVQVNLPKTHIPHHAAFEYFLVVETEGNKWLTLPSKLTTSNDTSLTKLPDYMEISSICAIARRISEKLIVTEDGFEFVSSLDTRVKLDFPMGAVDNNTDIEIQISPIDQKRVRELKEYNPKLFNTILNMSDVVSVKYEHTKDFNKNVKIQLPMSLKMTNERNFTPKPLFIRWNGTQPEILNGVITKIQPDIYATSVTHFSDAAAVFVDPNASQEEIFYAAEIISGKSEICKILTFYTFEILGSQPSLWVELVLSKNKDEIRKKREARGLTELPYSFSPDMQIKNQERVHVALKLNIEFPPGICKSSFYLKLDLFCPSNHFSFPVVKKERMCSAPYAAIEYKFSKSKEIHPIHFDPVTMKKNLLLPTKNPAQGPLTRPSNDNDRQQSQRQNTGFGLKRKEHKSAWQDPSSQNMSRPNQGQAHNDIHQITRLPGDTSIPPPPPQCARSSHVLRRSNQSHSDSTFQYQMTEFPPPRRAWPVQSAKNMISLNHRHAPYRESQRLRLQETQQASYSSMAPSQRAQFSEDQNQTITPESLTETGVPDDPMFSQKSMMMLAETYGNETGKKLAICLEFSHEEIKIISERNTGFNPNFEILVEWLLKTNQMRQRQNRYGLLKKAFQSIGRVDMEELIEKVRRENRGFTNKDKP</sequence>
<dbReference type="InterPro" id="IPR000488">
    <property type="entry name" value="Death_dom"/>
</dbReference>
<feature type="compositionally biased region" description="Polar residues" evidence="1">
    <location>
        <begin position="558"/>
        <end position="573"/>
    </location>
</feature>
<name>V3ZUW2_LOTGI</name>
<dbReference type="EMBL" id="KB201656">
    <property type="protein sequence ID" value="ESO95288.1"/>
    <property type="molecule type" value="Genomic_DNA"/>
</dbReference>
<proteinExistence type="predicted"/>
<dbReference type="OMA" id="FHTIRRE"/>
<dbReference type="Gene3D" id="1.10.533.10">
    <property type="entry name" value="Death Domain, Fas"/>
    <property type="match status" value="1"/>
</dbReference>
<dbReference type="GO" id="GO:0007165">
    <property type="term" value="P:signal transduction"/>
    <property type="evidence" value="ECO:0007669"/>
    <property type="project" value="InterPro"/>
</dbReference>
<evidence type="ECO:0000259" key="2">
    <source>
        <dbReference type="PROSITE" id="PS50017"/>
    </source>
</evidence>
<keyword evidence="4" id="KW-1185">Reference proteome</keyword>
<accession>V3ZUW2</accession>
<feature type="domain" description="Death" evidence="2">
    <location>
        <begin position="716"/>
        <end position="786"/>
    </location>
</feature>
<dbReference type="PROSITE" id="PS50017">
    <property type="entry name" value="DEATH_DOMAIN"/>
    <property type="match status" value="1"/>
</dbReference>
<organism evidence="3 4">
    <name type="scientific">Lottia gigantea</name>
    <name type="common">Giant owl limpet</name>
    <dbReference type="NCBI Taxonomy" id="225164"/>
    <lineage>
        <taxon>Eukaryota</taxon>
        <taxon>Metazoa</taxon>
        <taxon>Spiralia</taxon>
        <taxon>Lophotrochozoa</taxon>
        <taxon>Mollusca</taxon>
        <taxon>Gastropoda</taxon>
        <taxon>Patellogastropoda</taxon>
        <taxon>Lottioidea</taxon>
        <taxon>Lottiidae</taxon>
        <taxon>Lottia</taxon>
    </lineage>
</organism>
<evidence type="ECO:0000313" key="3">
    <source>
        <dbReference type="EMBL" id="ESO95288.1"/>
    </source>
</evidence>
<dbReference type="KEGG" id="lgi:LOTGIDRAFT_160408"/>
<dbReference type="AlphaFoldDB" id="V3ZUW2"/>
<dbReference type="CDD" id="cd01670">
    <property type="entry name" value="Death"/>
    <property type="match status" value="1"/>
</dbReference>
<protein>
    <recommendedName>
        <fullName evidence="2">Death domain-containing protein</fullName>
    </recommendedName>
</protein>
<dbReference type="GeneID" id="20238384"/>
<dbReference type="Gene3D" id="2.60.220.30">
    <property type="match status" value="1"/>
</dbReference>
<evidence type="ECO:0000256" key="1">
    <source>
        <dbReference type="SAM" id="MobiDB-lite"/>
    </source>
</evidence>
<dbReference type="HOGENOM" id="CLU_379605_0_0_1"/>
<dbReference type="SUPFAM" id="SSF47986">
    <property type="entry name" value="DEATH domain"/>
    <property type="match status" value="1"/>
</dbReference>